<evidence type="ECO:0000256" key="2">
    <source>
        <dbReference type="ARBA" id="ARBA00022475"/>
    </source>
</evidence>
<evidence type="ECO:0000256" key="3">
    <source>
        <dbReference type="ARBA" id="ARBA00022692"/>
    </source>
</evidence>
<protein>
    <submittedName>
        <fullName evidence="8">Type II secretion system protein F</fullName>
    </submittedName>
</protein>
<dbReference type="Gene3D" id="1.20.81.30">
    <property type="entry name" value="Type II secretion system (T2SS), domain F"/>
    <property type="match status" value="1"/>
</dbReference>
<keyword evidence="5 6" id="KW-0472">Membrane</keyword>
<feature type="transmembrane region" description="Helical" evidence="6">
    <location>
        <begin position="256"/>
        <end position="276"/>
    </location>
</feature>
<dbReference type="PANTHER" id="PTHR35007:SF1">
    <property type="entry name" value="PILUS ASSEMBLY PROTEIN"/>
    <property type="match status" value="1"/>
</dbReference>
<keyword evidence="3 6" id="KW-0812">Transmembrane</keyword>
<evidence type="ECO:0000259" key="7">
    <source>
        <dbReference type="Pfam" id="PF00482"/>
    </source>
</evidence>
<feature type="transmembrane region" description="Helical" evidence="6">
    <location>
        <begin position="6"/>
        <end position="26"/>
    </location>
</feature>
<evidence type="ECO:0000313" key="9">
    <source>
        <dbReference type="Proteomes" id="UP000235703"/>
    </source>
</evidence>
<accession>A0A2N6PER7</accession>
<dbReference type="RefSeq" id="WP_102162985.1">
    <property type="nucleotide sequence ID" value="NZ_JALXLX010000009.1"/>
</dbReference>
<dbReference type="GO" id="GO:0005886">
    <property type="term" value="C:plasma membrane"/>
    <property type="evidence" value="ECO:0007669"/>
    <property type="project" value="UniProtKB-SubCell"/>
</dbReference>
<gene>
    <name evidence="8" type="ORF">CJ198_12740</name>
</gene>
<feature type="transmembrane region" description="Helical" evidence="6">
    <location>
        <begin position="57"/>
        <end position="75"/>
    </location>
</feature>
<dbReference type="EMBL" id="PNFZ01000009">
    <property type="protein sequence ID" value="PMB97170.1"/>
    <property type="molecule type" value="Genomic_DNA"/>
</dbReference>
<comment type="subcellular location">
    <subcellularLocation>
        <location evidence="1">Cell membrane</location>
        <topology evidence="1">Multi-pass membrane protein</topology>
    </subcellularLocation>
</comment>
<dbReference type="PANTHER" id="PTHR35007">
    <property type="entry name" value="INTEGRAL MEMBRANE PROTEIN-RELATED"/>
    <property type="match status" value="1"/>
</dbReference>
<dbReference type="InterPro" id="IPR042094">
    <property type="entry name" value="T2SS_GspF_sf"/>
</dbReference>
<feature type="domain" description="Type II secretion system protein GspF" evidence="7">
    <location>
        <begin position="118"/>
        <end position="243"/>
    </location>
</feature>
<dbReference type="OrthoDB" id="3217742at2"/>
<sequence length="290" mass="31082">MTTSLSGALCGLGIGVGLFLIWWSCWESPPRQTEPPRFIRDAQDMLTTAGLPRLRPYHLVLGGLGAAGIVFLFAYAVTNAIAIAGCFAFFAALVPYYAVRHRARSRTVARRALWPEAIDHLNSGVRAGLALPEALGGLAQRGPEPLRPLFAVFAEEYRATGSFSMALTAFKSACADPVADRIVAALAVTREVGGTDLGTMLKTLSQFLRDDSRTRAEMQARQSWTVTGARLAVAAPWVVLALLATRPETAQAYNSATGTLLLLAGLAVSLVAYSAMKRIGRLPAEPRVLR</sequence>
<comment type="caution">
    <text evidence="8">The sequence shown here is derived from an EMBL/GenBank/DDBJ whole genome shotgun (WGS) entry which is preliminary data.</text>
</comment>
<evidence type="ECO:0000313" key="8">
    <source>
        <dbReference type="EMBL" id="PMB97170.1"/>
    </source>
</evidence>
<keyword evidence="2" id="KW-1003">Cell membrane</keyword>
<name>A0A2N6PER7_9MICO</name>
<evidence type="ECO:0000256" key="6">
    <source>
        <dbReference type="SAM" id="Phobius"/>
    </source>
</evidence>
<dbReference type="Pfam" id="PF00482">
    <property type="entry name" value="T2SSF"/>
    <property type="match status" value="1"/>
</dbReference>
<feature type="transmembrane region" description="Helical" evidence="6">
    <location>
        <begin position="223"/>
        <end position="244"/>
    </location>
</feature>
<feature type="transmembrane region" description="Helical" evidence="6">
    <location>
        <begin position="81"/>
        <end position="99"/>
    </location>
</feature>
<evidence type="ECO:0000256" key="5">
    <source>
        <dbReference type="ARBA" id="ARBA00023136"/>
    </source>
</evidence>
<dbReference type="AlphaFoldDB" id="A0A2N6PER7"/>
<keyword evidence="4 6" id="KW-1133">Transmembrane helix</keyword>
<organism evidence="8 9">
    <name type="scientific">Brevibacterium luteolum</name>
    <dbReference type="NCBI Taxonomy" id="199591"/>
    <lineage>
        <taxon>Bacteria</taxon>
        <taxon>Bacillati</taxon>
        <taxon>Actinomycetota</taxon>
        <taxon>Actinomycetes</taxon>
        <taxon>Micrococcales</taxon>
        <taxon>Brevibacteriaceae</taxon>
        <taxon>Brevibacterium</taxon>
    </lineage>
</organism>
<dbReference type="Proteomes" id="UP000235703">
    <property type="component" value="Unassembled WGS sequence"/>
</dbReference>
<dbReference type="InterPro" id="IPR018076">
    <property type="entry name" value="T2SS_GspF_dom"/>
</dbReference>
<reference evidence="8 9" key="1">
    <citation type="submission" date="2017-09" db="EMBL/GenBank/DDBJ databases">
        <title>Bacterial strain isolated from the female urinary microbiota.</title>
        <authorList>
            <person name="Thomas-White K."/>
            <person name="Kumar N."/>
            <person name="Forster S."/>
            <person name="Putonti C."/>
            <person name="Lawley T."/>
            <person name="Wolfe A.J."/>
        </authorList>
    </citation>
    <scope>NUCLEOTIDE SEQUENCE [LARGE SCALE GENOMIC DNA]</scope>
    <source>
        <strain evidence="8 9">UMB0680</strain>
    </source>
</reference>
<evidence type="ECO:0000256" key="4">
    <source>
        <dbReference type="ARBA" id="ARBA00022989"/>
    </source>
</evidence>
<keyword evidence="9" id="KW-1185">Reference proteome</keyword>
<proteinExistence type="predicted"/>
<evidence type="ECO:0000256" key="1">
    <source>
        <dbReference type="ARBA" id="ARBA00004651"/>
    </source>
</evidence>